<dbReference type="InterPro" id="IPR036697">
    <property type="entry name" value="Hemocyanin_N_sf"/>
</dbReference>
<dbReference type="InterPro" id="IPR014756">
    <property type="entry name" value="Ig_E-set"/>
</dbReference>
<gene>
    <name evidence="6" type="ORF">O3M35_009532</name>
</gene>
<dbReference type="Pfam" id="PF03722">
    <property type="entry name" value="Hemocyanin_N"/>
    <property type="match status" value="1"/>
</dbReference>
<dbReference type="AlphaFoldDB" id="A0AAW1D398"/>
<dbReference type="PRINTS" id="PR00187">
    <property type="entry name" value="HAEMOCYANIN"/>
</dbReference>
<evidence type="ECO:0000256" key="2">
    <source>
        <dbReference type="SAM" id="SignalP"/>
    </source>
</evidence>
<evidence type="ECO:0000259" key="4">
    <source>
        <dbReference type="Pfam" id="PF03722"/>
    </source>
</evidence>
<accession>A0AAW1D398</accession>
<feature type="domain" description="Hemocyanin middle" evidence="3">
    <location>
        <begin position="147"/>
        <end position="422"/>
    </location>
</feature>
<dbReference type="SUPFAM" id="SSF81296">
    <property type="entry name" value="E set domains"/>
    <property type="match status" value="1"/>
</dbReference>
<name>A0AAW1D398_9HEMI</name>
<dbReference type="PANTHER" id="PTHR11511">
    <property type="entry name" value="LARVAL STORAGE PROTEIN/PHENOLOXIDASE"/>
    <property type="match status" value="1"/>
</dbReference>
<evidence type="ECO:0000259" key="5">
    <source>
        <dbReference type="Pfam" id="PF03723"/>
    </source>
</evidence>
<evidence type="ECO:0000256" key="1">
    <source>
        <dbReference type="ARBA" id="ARBA00022761"/>
    </source>
</evidence>
<dbReference type="InterPro" id="IPR008922">
    <property type="entry name" value="Di-copper_centre_dom_sf"/>
</dbReference>
<keyword evidence="7" id="KW-1185">Reference proteome</keyword>
<feature type="signal peptide" evidence="2">
    <location>
        <begin position="1"/>
        <end position="20"/>
    </location>
</feature>
<protein>
    <submittedName>
        <fullName evidence="6">Uncharacterized protein</fullName>
    </submittedName>
</protein>
<keyword evidence="2" id="KW-0732">Signal</keyword>
<dbReference type="Gene3D" id="1.20.1370.10">
    <property type="entry name" value="Hemocyanin, N-terminal domain"/>
    <property type="match status" value="1"/>
</dbReference>
<dbReference type="PROSITE" id="PS00210">
    <property type="entry name" value="HEMOCYANIN_2"/>
    <property type="match status" value="1"/>
</dbReference>
<dbReference type="PANTHER" id="PTHR11511:SF5">
    <property type="entry name" value="FAT-BODY PROTEIN 1-RELATED"/>
    <property type="match status" value="1"/>
</dbReference>
<dbReference type="GO" id="GO:0045735">
    <property type="term" value="F:nutrient reservoir activity"/>
    <property type="evidence" value="ECO:0007669"/>
    <property type="project" value="UniProtKB-KW"/>
</dbReference>
<dbReference type="InterPro" id="IPR013788">
    <property type="entry name" value="Hemocyanin/hexamerin"/>
</dbReference>
<feature type="domain" description="Hemocyanin C-terminal" evidence="5">
    <location>
        <begin position="432"/>
        <end position="665"/>
    </location>
</feature>
<dbReference type="InterPro" id="IPR005203">
    <property type="entry name" value="Hemocyanin_C"/>
</dbReference>
<sequence length="680" mass="79873">MSYLWITLFTVLFLYQQTLAEENVQLSRQKHIFDLYLGVLNGHNLPYEHFDIAEHINYFHDPEIVHEFLDVYQRGLLPIDGVFTLNDKRTEHDTILLFKLFYSAKDFATFYKTASWARKHLHAVQFVISLTMAVFHRKDCHHLIIPPLYEILPNFFTPVETMHEAFTAMMLGYKEGKFPFNNTGYVHNYHPNKFGGPLSPDAVGQQEYKVSYMREDVGLNTWFVMNLLRFPNWMNPHKYGGFDWFKRGESMYYVLQQLFAVYTLQRLANKLPYTEPLEWEKPIRVGYNPRVSHINGRQLFFRPDHVVPHKFNMDAVKKAEITEYRLLNGIQSENIWDTENATLTPLDSIDGTDMLSRMIFGMPEVPNGRFWGDYFNEALKALAYVPHISSEHELVGNALSLPFTTLRDPVFYQFLNRLLKFYQEHKKSYPCYTPKELGFHGVHVKDFDVDHLITYFEPFNFEVTNAIPLKDFEEHSFYASQKRLNHKPYTYNVVVKSEIAKEAMIRVFIGPKYDADGHLLTLEQSRLAFVEIDRFPVKLSEGENKYTRESKDSPLFSHDPASFRELYHKVTKALKSSEGYNLKDYYYTMPERFQLPKGKKHGQPFVIAVIVTPYAPAYIGEHLYAPFGSPKYYDTLPLGFPFDRPVEPNHYHVPNILFKDILVYHKEEESDDNNKMSELI</sequence>
<proteinExistence type="predicted"/>
<dbReference type="InterPro" id="IPR005204">
    <property type="entry name" value="Hemocyanin_N"/>
</dbReference>
<dbReference type="SUPFAM" id="SSF48056">
    <property type="entry name" value="Di-copper centre-containing domain"/>
    <property type="match status" value="1"/>
</dbReference>
<dbReference type="Pfam" id="PF03723">
    <property type="entry name" value="Hemocyanin_C"/>
    <property type="match status" value="1"/>
</dbReference>
<dbReference type="Pfam" id="PF00372">
    <property type="entry name" value="Hemocyanin_M"/>
    <property type="match status" value="1"/>
</dbReference>
<dbReference type="SUPFAM" id="SSF48050">
    <property type="entry name" value="Hemocyanin, N-terminal domain"/>
    <property type="match status" value="1"/>
</dbReference>
<keyword evidence="1" id="KW-0758">Storage protein</keyword>
<comment type="caution">
    <text evidence="6">The sequence shown here is derived from an EMBL/GenBank/DDBJ whole genome shotgun (WGS) entry which is preliminary data.</text>
</comment>
<feature type="chain" id="PRO_5043923389" evidence="2">
    <location>
        <begin position="21"/>
        <end position="680"/>
    </location>
</feature>
<dbReference type="Gene3D" id="2.60.40.1520">
    <property type="entry name" value="Hemocyanin, C-terminal domain"/>
    <property type="match status" value="1"/>
</dbReference>
<dbReference type="GO" id="GO:0005615">
    <property type="term" value="C:extracellular space"/>
    <property type="evidence" value="ECO:0007669"/>
    <property type="project" value="UniProtKB-ARBA"/>
</dbReference>
<feature type="domain" description="Hemocyanin N-terminal" evidence="4">
    <location>
        <begin position="27"/>
        <end position="141"/>
    </location>
</feature>
<reference evidence="6 7" key="1">
    <citation type="submission" date="2022-12" db="EMBL/GenBank/DDBJ databases">
        <title>Chromosome-level genome assembly of true bugs.</title>
        <authorList>
            <person name="Ma L."/>
            <person name="Li H."/>
        </authorList>
    </citation>
    <scope>NUCLEOTIDE SEQUENCE [LARGE SCALE GENOMIC DNA]</scope>
    <source>
        <strain evidence="6">Lab_2022b</strain>
    </source>
</reference>
<dbReference type="InterPro" id="IPR037020">
    <property type="entry name" value="Hemocyanin_C_sf"/>
</dbReference>
<dbReference type="InterPro" id="IPR000896">
    <property type="entry name" value="Hemocyanin/hexamerin_mid_dom"/>
</dbReference>
<evidence type="ECO:0000259" key="3">
    <source>
        <dbReference type="Pfam" id="PF00372"/>
    </source>
</evidence>
<dbReference type="Proteomes" id="UP001461498">
    <property type="component" value="Unassembled WGS sequence"/>
</dbReference>
<dbReference type="EMBL" id="JAPXFL010000006">
    <property type="protein sequence ID" value="KAK9505489.1"/>
    <property type="molecule type" value="Genomic_DNA"/>
</dbReference>
<evidence type="ECO:0000313" key="6">
    <source>
        <dbReference type="EMBL" id="KAK9505489.1"/>
    </source>
</evidence>
<organism evidence="6 7">
    <name type="scientific">Rhynocoris fuscipes</name>
    <dbReference type="NCBI Taxonomy" id="488301"/>
    <lineage>
        <taxon>Eukaryota</taxon>
        <taxon>Metazoa</taxon>
        <taxon>Ecdysozoa</taxon>
        <taxon>Arthropoda</taxon>
        <taxon>Hexapoda</taxon>
        <taxon>Insecta</taxon>
        <taxon>Pterygota</taxon>
        <taxon>Neoptera</taxon>
        <taxon>Paraneoptera</taxon>
        <taxon>Hemiptera</taxon>
        <taxon>Heteroptera</taxon>
        <taxon>Panheteroptera</taxon>
        <taxon>Cimicomorpha</taxon>
        <taxon>Reduviidae</taxon>
        <taxon>Harpactorinae</taxon>
        <taxon>Harpactorini</taxon>
        <taxon>Rhynocoris</taxon>
    </lineage>
</organism>
<dbReference type="Gene3D" id="1.10.1280.10">
    <property type="entry name" value="Di-copper center containing domain from catechol oxidase"/>
    <property type="match status" value="1"/>
</dbReference>
<evidence type="ECO:0000313" key="7">
    <source>
        <dbReference type="Proteomes" id="UP001461498"/>
    </source>
</evidence>